<dbReference type="AlphaFoldDB" id="A0AAX1IBU2"/>
<proteinExistence type="predicted"/>
<evidence type="ECO:0000313" key="1">
    <source>
        <dbReference type="EMBL" id="QNG76469.1"/>
    </source>
</evidence>
<dbReference type="EMBL" id="CP060025">
    <property type="protein sequence ID" value="QNG76469.1"/>
    <property type="molecule type" value="Genomic_DNA"/>
</dbReference>
<sequence length="83" mass="9312">MWEPILGRNFLLRRSSPLGRISPEHTDDLGALLRREALTVLRNEVGDLREGISGLFLEKLDFLFLKLAQLFSKLGFSGGNGIE</sequence>
<gene>
    <name evidence="1" type="ORF">GPNADHDJ_00642</name>
</gene>
<name>A0AAX1IBU2_STEMA</name>
<reference evidence="1 2" key="1">
    <citation type="submission" date="2020-08" db="EMBL/GenBank/DDBJ databases">
        <title>Phenotypic and transcriptomic analysis of seven clinical Stenotrophomonas maltophilia isolates identify a small set of shared and commonly regulated genes involved in biofilm lifestyle.</title>
        <authorList>
            <person name="Alio I."/>
            <person name="Gudzuhn M."/>
            <person name="Streit W."/>
        </authorList>
    </citation>
    <scope>NUCLEOTIDE SEQUENCE [LARGE SCALE GENOMIC DNA]</scope>
    <source>
        <strain evidence="1 2">UHH_SKK55</strain>
    </source>
</reference>
<accession>A0AAX1IBU2</accession>
<protein>
    <submittedName>
        <fullName evidence="1">Uncharacterized protein</fullName>
    </submittedName>
</protein>
<organism evidence="1 2">
    <name type="scientific">Stenotrophomonas maltophilia</name>
    <name type="common">Pseudomonas maltophilia</name>
    <name type="synonym">Xanthomonas maltophilia</name>
    <dbReference type="NCBI Taxonomy" id="40324"/>
    <lineage>
        <taxon>Bacteria</taxon>
        <taxon>Pseudomonadati</taxon>
        <taxon>Pseudomonadota</taxon>
        <taxon>Gammaproteobacteria</taxon>
        <taxon>Lysobacterales</taxon>
        <taxon>Lysobacteraceae</taxon>
        <taxon>Stenotrophomonas</taxon>
        <taxon>Stenotrophomonas maltophilia group</taxon>
    </lineage>
</organism>
<dbReference type="Proteomes" id="UP000515598">
    <property type="component" value="Chromosome"/>
</dbReference>
<evidence type="ECO:0000313" key="2">
    <source>
        <dbReference type="Proteomes" id="UP000515598"/>
    </source>
</evidence>